<dbReference type="GO" id="GO:0000287">
    <property type="term" value="F:magnesium ion binding"/>
    <property type="evidence" value="ECO:0007669"/>
    <property type="project" value="TreeGrafter"/>
</dbReference>
<keyword evidence="1" id="KW-0378">Hydrolase</keyword>
<gene>
    <name evidence="1" type="ORF">STURON_00120</name>
</gene>
<sequence>MEFKFKKNLVIFSDLDGTALLDNHQFSDSLIQTVKELYDKNIWFIPVTARITKDAIWQQAKLLNIDKYKGIAVANNGSQVYDFKSDKFIINKFISKDILRQIFEKTFGKVGEYKVHYFAGDTCYVYGYGENSNYWANVMKVNYVIIDNFEQIEKPVSHMTFVLNEEFSLQNKEKFLQDFDFLREQIDIIKYTNRVYELSTKGINKGSIVKEVLTYLKLDKEETTTFAFGDGYNDIPLLKAVDYPIALENSIQELKDIAVYVTKSNNDDGVSFFIKNKILKEI</sequence>
<dbReference type="NCBIfam" id="TIGR01484">
    <property type="entry name" value="HAD-SF-IIB"/>
    <property type="match status" value="1"/>
</dbReference>
<dbReference type="AlphaFoldDB" id="A0A0K1P4Y3"/>
<protein>
    <submittedName>
        <fullName evidence="1">HAD superfamily hydrolase</fullName>
    </submittedName>
</protein>
<dbReference type="Gene3D" id="3.40.50.1000">
    <property type="entry name" value="HAD superfamily/HAD-like"/>
    <property type="match status" value="1"/>
</dbReference>
<dbReference type="GO" id="GO:0016791">
    <property type="term" value="F:phosphatase activity"/>
    <property type="evidence" value="ECO:0007669"/>
    <property type="project" value="TreeGrafter"/>
</dbReference>
<dbReference type="Gene3D" id="3.30.1240.10">
    <property type="match status" value="1"/>
</dbReference>
<keyword evidence="2" id="KW-1185">Reference proteome</keyword>
<dbReference type="OrthoDB" id="9810101at2"/>
<dbReference type="InterPro" id="IPR036412">
    <property type="entry name" value="HAD-like_sf"/>
</dbReference>
<name>A0A0K1P4Y3_9MOLU</name>
<organism evidence="1 2">
    <name type="scientific">Spiroplasma turonicum</name>
    <dbReference type="NCBI Taxonomy" id="216946"/>
    <lineage>
        <taxon>Bacteria</taxon>
        <taxon>Bacillati</taxon>
        <taxon>Mycoplasmatota</taxon>
        <taxon>Mollicutes</taxon>
        <taxon>Entomoplasmatales</taxon>
        <taxon>Spiroplasmataceae</taxon>
        <taxon>Spiroplasma</taxon>
    </lineage>
</organism>
<dbReference type="PATRIC" id="fig|216946.3.peg.118"/>
<accession>A0A0K1P4Y3</accession>
<dbReference type="KEGG" id="stur:STURON_00120"/>
<reference evidence="1 2" key="1">
    <citation type="journal article" date="2015" name="Genome Announc.">
        <title>Complete Genome Sequence of Spiroplasma turonicum Strain Tab4cT, a Parasite of a Horse Fly, Haematopota sp. (Diptera: Tabanidae).</title>
        <authorList>
            <person name="Davis R.E."/>
            <person name="Shao J."/>
            <person name="Zhao Y."/>
            <person name="Gasparich G.E."/>
            <person name="Gaynor B.J."/>
            <person name="Donofrio N."/>
        </authorList>
    </citation>
    <scope>NUCLEOTIDE SEQUENCE [LARGE SCALE GENOMIC DNA]</scope>
    <source>
        <strain evidence="1 2">Tab4c</strain>
    </source>
</reference>
<evidence type="ECO:0000313" key="2">
    <source>
        <dbReference type="Proteomes" id="UP000067243"/>
    </source>
</evidence>
<dbReference type="EMBL" id="CP012328">
    <property type="protein sequence ID" value="AKU79366.1"/>
    <property type="molecule type" value="Genomic_DNA"/>
</dbReference>
<dbReference type="InterPro" id="IPR006379">
    <property type="entry name" value="HAD-SF_hydro_IIB"/>
</dbReference>
<dbReference type="RefSeq" id="WP_075047974.1">
    <property type="nucleotide sequence ID" value="NZ_CP012328.1"/>
</dbReference>
<dbReference type="Proteomes" id="UP000067243">
    <property type="component" value="Chromosome"/>
</dbReference>
<dbReference type="STRING" id="216946.STURO_v1c01180"/>
<dbReference type="SUPFAM" id="SSF56784">
    <property type="entry name" value="HAD-like"/>
    <property type="match status" value="1"/>
</dbReference>
<proteinExistence type="predicted"/>
<dbReference type="PANTHER" id="PTHR10000">
    <property type="entry name" value="PHOSPHOSERINE PHOSPHATASE"/>
    <property type="match status" value="1"/>
</dbReference>
<evidence type="ECO:0000313" key="1">
    <source>
        <dbReference type="EMBL" id="AKU79366.1"/>
    </source>
</evidence>
<dbReference type="PANTHER" id="PTHR10000:SF8">
    <property type="entry name" value="HAD SUPERFAMILY HYDROLASE-LIKE, TYPE 3"/>
    <property type="match status" value="1"/>
</dbReference>
<dbReference type="GO" id="GO:0005829">
    <property type="term" value="C:cytosol"/>
    <property type="evidence" value="ECO:0007669"/>
    <property type="project" value="TreeGrafter"/>
</dbReference>
<dbReference type="InterPro" id="IPR023214">
    <property type="entry name" value="HAD_sf"/>
</dbReference>
<dbReference type="PROSITE" id="PS01229">
    <property type="entry name" value="COF_2"/>
    <property type="match status" value="1"/>
</dbReference>
<dbReference type="Pfam" id="PF08282">
    <property type="entry name" value="Hydrolase_3"/>
    <property type="match status" value="1"/>
</dbReference>